<organism evidence="2 3">
    <name type="scientific">Malassezia vespertilionis</name>
    <dbReference type="NCBI Taxonomy" id="2020962"/>
    <lineage>
        <taxon>Eukaryota</taxon>
        <taxon>Fungi</taxon>
        <taxon>Dikarya</taxon>
        <taxon>Basidiomycota</taxon>
        <taxon>Ustilaginomycotina</taxon>
        <taxon>Malasseziomycetes</taxon>
        <taxon>Malasseziales</taxon>
        <taxon>Malasseziaceae</taxon>
        <taxon>Malassezia</taxon>
    </lineage>
</organism>
<evidence type="ECO:0000313" key="3">
    <source>
        <dbReference type="Proteomes" id="UP000232875"/>
    </source>
</evidence>
<reference evidence="2 3" key="1">
    <citation type="submission" date="2017-10" db="EMBL/GenBank/DDBJ databases">
        <title>A novel species of cold-tolerant Malassezia isolated from bats.</title>
        <authorList>
            <person name="Lorch J.M."/>
            <person name="Palmer J.M."/>
            <person name="Vanderwolf K.J."/>
            <person name="Schmidt K.Z."/>
            <person name="Verant M.L."/>
            <person name="Weller T.J."/>
            <person name="Blehert D.S."/>
        </authorList>
    </citation>
    <scope>NUCLEOTIDE SEQUENCE [LARGE SCALE GENOMIC DNA]</scope>
    <source>
        <strain evidence="2 3">NWHC:44797-103</strain>
    </source>
</reference>
<evidence type="ECO:0000256" key="1">
    <source>
        <dbReference type="SAM" id="MobiDB-lite"/>
    </source>
</evidence>
<feature type="region of interest" description="Disordered" evidence="1">
    <location>
        <begin position="1"/>
        <end position="30"/>
    </location>
</feature>
<dbReference type="AlphaFoldDB" id="A0A2N1J723"/>
<proteinExistence type="predicted"/>
<dbReference type="Proteomes" id="UP000232875">
    <property type="component" value="Unassembled WGS sequence"/>
</dbReference>
<accession>A0A2N1J723</accession>
<protein>
    <submittedName>
        <fullName evidence="2">Uncharacterized protein</fullName>
    </submittedName>
</protein>
<dbReference type="OrthoDB" id="3355388at2759"/>
<gene>
    <name evidence="2" type="ORF">MVES_003733</name>
</gene>
<sequence length="336" mass="36044">MPGFVPRSVAGTKRPHAHRCAPQPVPPSASVDPTVEQIEGAAPLAAVLMNWVSPWWCAQRTDPLATMVNDAVKAGTPIHAARIVACAGAHALGCTSVHDVAAALRHLAPLGAVECQVAFHAPCQPSTVFIENAVEHASDALTIATSLLAVLHSTPRPHGGQPRIYAVYPPSEYGTAPAVPPTTCMKHAFVVLDPDAAQTLTRFWGWDTPRDWLPKQVPAAVAHAVYHHLRCLPIHRWKILVDEYIAWHRDLVLQNTEAAKARAARASISLQLYPLHTIVALAMGPHERTQAAYKAALARLLPNGVDYVEMDAGQACVFVRCATGAAAARLVTLTWG</sequence>
<dbReference type="EMBL" id="KZ454996">
    <property type="protein sequence ID" value="PKI82351.1"/>
    <property type="molecule type" value="Genomic_DNA"/>
</dbReference>
<evidence type="ECO:0000313" key="2">
    <source>
        <dbReference type="EMBL" id="PKI82351.1"/>
    </source>
</evidence>
<keyword evidence="3" id="KW-1185">Reference proteome</keyword>
<name>A0A2N1J723_9BASI</name>